<comment type="caution">
    <text evidence="5">The sequence shown here is derived from an EMBL/GenBank/DDBJ whole genome shotgun (WGS) entry which is preliminary data.</text>
</comment>
<organism evidence="5 6">
    <name type="scientific">Paenibacillus foliorum</name>
    <dbReference type="NCBI Taxonomy" id="2654974"/>
    <lineage>
        <taxon>Bacteria</taxon>
        <taxon>Bacillati</taxon>
        <taxon>Bacillota</taxon>
        <taxon>Bacilli</taxon>
        <taxon>Bacillales</taxon>
        <taxon>Paenibacillaceae</taxon>
        <taxon>Paenibacillus</taxon>
    </lineage>
</organism>
<reference evidence="5" key="1">
    <citation type="submission" date="2019-10" db="EMBL/GenBank/DDBJ databases">
        <title>Description of Paenibacillus glebae sp. nov.</title>
        <authorList>
            <person name="Carlier A."/>
            <person name="Qi S."/>
        </authorList>
    </citation>
    <scope>NUCLEOTIDE SEQUENCE</scope>
    <source>
        <strain evidence="5">LMG 31456</strain>
    </source>
</reference>
<keyword evidence="2" id="KW-0813">Transport</keyword>
<gene>
    <name evidence="5" type="ORF">GC093_08745</name>
</gene>
<evidence type="ECO:0000256" key="2">
    <source>
        <dbReference type="ARBA" id="ARBA00022448"/>
    </source>
</evidence>
<dbReference type="InterPro" id="IPR050490">
    <property type="entry name" value="Bact_solute-bd_prot1"/>
</dbReference>
<dbReference type="PROSITE" id="PS51257">
    <property type="entry name" value="PROKAR_LIPOPROTEIN"/>
    <property type="match status" value="1"/>
</dbReference>
<keyword evidence="6" id="KW-1185">Reference proteome</keyword>
<dbReference type="AlphaFoldDB" id="A0A972GSC6"/>
<dbReference type="PANTHER" id="PTHR43649">
    <property type="entry name" value="ARABINOSE-BINDING PROTEIN-RELATED"/>
    <property type="match status" value="1"/>
</dbReference>
<comment type="similarity">
    <text evidence="1">Belongs to the bacterial solute-binding protein 1 family.</text>
</comment>
<dbReference type="PANTHER" id="PTHR43649:SF29">
    <property type="entry name" value="OSMOPROTECTIVE COMPOUNDS-BINDING PROTEIN GGTB"/>
    <property type="match status" value="1"/>
</dbReference>
<evidence type="ECO:0000256" key="3">
    <source>
        <dbReference type="SAM" id="MobiDB-lite"/>
    </source>
</evidence>
<dbReference type="RefSeq" id="WP_171651502.1">
    <property type="nucleotide sequence ID" value="NZ_WHOD01000045.1"/>
</dbReference>
<protein>
    <submittedName>
        <fullName evidence="5">Extracellular solute-binding protein</fullName>
    </submittedName>
</protein>
<evidence type="ECO:0000313" key="6">
    <source>
        <dbReference type="Proteomes" id="UP000641588"/>
    </source>
</evidence>
<dbReference type="SUPFAM" id="SSF53850">
    <property type="entry name" value="Periplasmic binding protein-like II"/>
    <property type="match status" value="1"/>
</dbReference>
<dbReference type="Gene3D" id="3.40.190.10">
    <property type="entry name" value="Periplasmic binding protein-like II"/>
    <property type="match status" value="2"/>
</dbReference>
<accession>A0A972GSC6</accession>
<dbReference type="InterPro" id="IPR006059">
    <property type="entry name" value="SBP"/>
</dbReference>
<name>A0A972GSC6_9BACL</name>
<evidence type="ECO:0000256" key="4">
    <source>
        <dbReference type="SAM" id="SignalP"/>
    </source>
</evidence>
<feature type="compositionally biased region" description="Low complexity" evidence="3">
    <location>
        <begin position="29"/>
        <end position="52"/>
    </location>
</feature>
<keyword evidence="4" id="KW-0732">Signal</keyword>
<dbReference type="EMBL" id="WHOD01000045">
    <property type="protein sequence ID" value="NOU93303.1"/>
    <property type="molecule type" value="Genomic_DNA"/>
</dbReference>
<dbReference type="Proteomes" id="UP000641588">
    <property type="component" value="Unassembled WGS sequence"/>
</dbReference>
<feature type="signal peptide" evidence="4">
    <location>
        <begin position="1"/>
        <end position="21"/>
    </location>
</feature>
<feature type="region of interest" description="Disordered" evidence="3">
    <location>
        <begin position="27"/>
        <end position="59"/>
    </location>
</feature>
<dbReference type="Pfam" id="PF01547">
    <property type="entry name" value="SBP_bac_1"/>
    <property type="match status" value="1"/>
</dbReference>
<proteinExistence type="inferred from homology"/>
<sequence length="460" mass="49192">MSRARLLTVCSYAALISTVFMGCSSQSQPAAGTAPAPAGGSTPTAPAATAPAAPAPSKPAEPVTLTLLIGSTGTAYPATQAVAAEAEKKLNIKIKFDIKPDGTEGDNLVKTRLATGEMADILYYNSGSLLRALNPEENFVDLTKEPFMANPLDSYKETVTSNGKVFGVPGGSSNVGGILYNKKVYAELGLTVPKTWAEFIANSDKIKAAGKIAIIGSFKTTWTSQLFVLGNHYNVQAQVPSFVQDYTANKAKYATTPAALRGFEMTSEVFQKNYYNKDFLATTYDTALKMLAEGTGVQYPMLTSAIDALAQNYPDKVKDIGVFPTPSDNASINGFTVWMPSSYYINKKSKNIDAAKKFVDFLLSPEGQKAYMSKSKANGPYVVKGIKVPDDAYEGVKDMQPYFDNGKTAPALEFVSPVKGPNLESILIEVGTGQKSPADAAADYDKDVRKQAQQLNLAGW</sequence>
<evidence type="ECO:0000256" key="1">
    <source>
        <dbReference type="ARBA" id="ARBA00008520"/>
    </source>
</evidence>
<evidence type="ECO:0000313" key="5">
    <source>
        <dbReference type="EMBL" id="NOU93303.1"/>
    </source>
</evidence>
<feature type="chain" id="PRO_5038535979" evidence="4">
    <location>
        <begin position="22"/>
        <end position="460"/>
    </location>
</feature>